<organism evidence="1 2">
    <name type="scientific">Dioscorea alata</name>
    <name type="common">Purple yam</name>
    <dbReference type="NCBI Taxonomy" id="55571"/>
    <lineage>
        <taxon>Eukaryota</taxon>
        <taxon>Viridiplantae</taxon>
        <taxon>Streptophyta</taxon>
        <taxon>Embryophyta</taxon>
        <taxon>Tracheophyta</taxon>
        <taxon>Spermatophyta</taxon>
        <taxon>Magnoliopsida</taxon>
        <taxon>Liliopsida</taxon>
        <taxon>Dioscoreales</taxon>
        <taxon>Dioscoreaceae</taxon>
        <taxon>Dioscorea</taxon>
    </lineage>
</organism>
<gene>
    <name evidence="1" type="ORF">IHE45_13G080800</name>
</gene>
<sequence length="106" mass="11555">MLGEETIATVYRRLPIPQESPQRPEEQVQEIGSKLADLLSTSALLPTRRPSSGTLMTLLGLNQGPFSDPNKPPFGRSTYDGVIAGKGSGHKWKKVRAQRGSVEVLQ</sequence>
<accession>A0ACB7UYZ1</accession>
<comment type="caution">
    <text evidence="1">The sequence shown here is derived from an EMBL/GenBank/DDBJ whole genome shotgun (WGS) entry which is preliminary data.</text>
</comment>
<keyword evidence="2" id="KW-1185">Reference proteome</keyword>
<name>A0ACB7UYZ1_DIOAL</name>
<proteinExistence type="predicted"/>
<dbReference type="Proteomes" id="UP000827976">
    <property type="component" value="Chromosome 13"/>
</dbReference>
<protein>
    <submittedName>
        <fullName evidence="1">Uncharacterized protein</fullName>
    </submittedName>
</protein>
<reference evidence="2" key="1">
    <citation type="journal article" date="2022" name="Nat. Commun.">
        <title>Chromosome evolution and the genetic basis of agronomically important traits in greater yam.</title>
        <authorList>
            <person name="Bredeson J.V."/>
            <person name="Lyons J.B."/>
            <person name="Oniyinde I.O."/>
            <person name="Okereke N.R."/>
            <person name="Kolade O."/>
            <person name="Nnabue I."/>
            <person name="Nwadili C.O."/>
            <person name="Hribova E."/>
            <person name="Parker M."/>
            <person name="Nwogha J."/>
            <person name="Shu S."/>
            <person name="Carlson J."/>
            <person name="Kariba R."/>
            <person name="Muthemba S."/>
            <person name="Knop K."/>
            <person name="Barton G.J."/>
            <person name="Sherwood A.V."/>
            <person name="Lopez-Montes A."/>
            <person name="Asiedu R."/>
            <person name="Jamnadass R."/>
            <person name="Muchugi A."/>
            <person name="Goodstein D."/>
            <person name="Egesi C.N."/>
            <person name="Featherston J."/>
            <person name="Asfaw A."/>
            <person name="Simpson G.G."/>
            <person name="Dolezel J."/>
            <person name="Hendre P.S."/>
            <person name="Van Deynze A."/>
            <person name="Kumar P.L."/>
            <person name="Obidiegwu J.E."/>
            <person name="Bhattacharjee R."/>
            <person name="Rokhsar D.S."/>
        </authorList>
    </citation>
    <scope>NUCLEOTIDE SEQUENCE [LARGE SCALE GENOMIC DNA]</scope>
    <source>
        <strain evidence="2">cv. TDa95/00328</strain>
    </source>
</reference>
<dbReference type="EMBL" id="CM037023">
    <property type="protein sequence ID" value="KAH7666130.1"/>
    <property type="molecule type" value="Genomic_DNA"/>
</dbReference>
<evidence type="ECO:0000313" key="2">
    <source>
        <dbReference type="Proteomes" id="UP000827976"/>
    </source>
</evidence>
<evidence type="ECO:0000313" key="1">
    <source>
        <dbReference type="EMBL" id="KAH7666130.1"/>
    </source>
</evidence>